<feature type="domain" description="PIN" evidence="5">
    <location>
        <begin position="3"/>
        <end position="131"/>
    </location>
</feature>
<accession>A0A9X4AZP3</accession>
<dbReference type="Gene3D" id="3.40.50.300">
    <property type="entry name" value="P-loop containing nucleotide triphosphate hydrolases"/>
    <property type="match status" value="1"/>
</dbReference>
<evidence type="ECO:0000256" key="2">
    <source>
        <dbReference type="ARBA" id="ARBA00022741"/>
    </source>
</evidence>
<comment type="similarity">
    <text evidence="4">In the N-terminal section; belongs to the PINc/VapC protein family.</text>
</comment>
<dbReference type="Gene3D" id="3.40.50.1010">
    <property type="entry name" value="5'-nuclease"/>
    <property type="match status" value="1"/>
</dbReference>
<dbReference type="SUPFAM" id="SSF88723">
    <property type="entry name" value="PIN domain-like"/>
    <property type="match status" value="1"/>
</dbReference>
<evidence type="ECO:0000256" key="3">
    <source>
        <dbReference type="ARBA" id="ARBA00022840"/>
    </source>
</evidence>
<keyword evidence="7" id="KW-1185">Reference proteome</keyword>
<dbReference type="EMBL" id="JAGTJJ010000076">
    <property type="protein sequence ID" value="MDC3988535.1"/>
    <property type="molecule type" value="Genomic_DNA"/>
</dbReference>
<dbReference type="RefSeq" id="WP_272427829.1">
    <property type="nucleotide sequence ID" value="NZ_JAGTJJ010000076.1"/>
</dbReference>
<dbReference type="SUPFAM" id="SSF52540">
    <property type="entry name" value="P-loop containing nucleoside triphosphate hydrolases"/>
    <property type="match status" value="1"/>
</dbReference>
<dbReference type="Pfam" id="PF13638">
    <property type="entry name" value="PIN_4"/>
    <property type="match status" value="1"/>
</dbReference>
<dbReference type="InterPro" id="IPR029060">
    <property type="entry name" value="PIN-like_dom_sf"/>
</dbReference>
<dbReference type="Pfam" id="PF02562">
    <property type="entry name" value="PhoH"/>
    <property type="match status" value="1"/>
</dbReference>
<dbReference type="SMART" id="SM00670">
    <property type="entry name" value="PINc"/>
    <property type="match status" value="1"/>
</dbReference>
<dbReference type="PANTHER" id="PTHR30473">
    <property type="entry name" value="PROTEIN PHOH"/>
    <property type="match status" value="1"/>
</dbReference>
<evidence type="ECO:0000256" key="1">
    <source>
        <dbReference type="ARBA" id="ARBA00010393"/>
    </source>
</evidence>
<comment type="caution">
    <text evidence="6">The sequence shown here is derived from an EMBL/GenBank/DDBJ whole genome shotgun (WGS) entry which is preliminary data.</text>
</comment>
<dbReference type="InterPro" id="IPR027417">
    <property type="entry name" value="P-loop_NTPase"/>
</dbReference>
<evidence type="ECO:0000313" key="7">
    <source>
        <dbReference type="Proteomes" id="UP001151081"/>
    </source>
</evidence>
<dbReference type="GO" id="GO:0005524">
    <property type="term" value="F:ATP binding"/>
    <property type="evidence" value="ECO:0007669"/>
    <property type="project" value="UniProtKB-KW"/>
</dbReference>
<reference evidence="6 7" key="1">
    <citation type="submission" date="2021-04" db="EMBL/GenBank/DDBJ databases">
        <title>Genome analysis of Polyangium sp.</title>
        <authorList>
            <person name="Li Y."/>
            <person name="Wang J."/>
        </authorList>
    </citation>
    <scope>NUCLEOTIDE SEQUENCE [LARGE SCALE GENOMIC DNA]</scope>
    <source>
        <strain evidence="6 7">SDU14</strain>
    </source>
</reference>
<comment type="similarity">
    <text evidence="1">Belongs to the PhoH family.</text>
</comment>
<evidence type="ECO:0000313" key="6">
    <source>
        <dbReference type="EMBL" id="MDC3988535.1"/>
    </source>
</evidence>
<keyword evidence="2" id="KW-0547">Nucleotide-binding</keyword>
<dbReference type="InterPro" id="IPR002716">
    <property type="entry name" value="PIN_dom"/>
</dbReference>
<evidence type="ECO:0000259" key="5">
    <source>
        <dbReference type="SMART" id="SM00670"/>
    </source>
</evidence>
<dbReference type="Proteomes" id="UP001151081">
    <property type="component" value="Unassembled WGS sequence"/>
</dbReference>
<keyword evidence="3" id="KW-0067">ATP-binding</keyword>
<name>A0A9X4AZP3_9BACT</name>
<protein>
    <submittedName>
        <fullName evidence="6">PhoH family protein</fullName>
    </submittedName>
</protein>
<proteinExistence type="inferred from homology"/>
<evidence type="ECO:0000256" key="4">
    <source>
        <dbReference type="ARBA" id="ARBA00046345"/>
    </source>
</evidence>
<sequence length="442" mass="48379">MRKNYVLDANVLLHDPHAIFKFEDNDLIIPIYAIEEIDQFKREGSERGRNARTIARLLDGLRSAAGALSVGVPLERGGSLRIAIPERRPNALVGLDSKSQDLAILQVAIDVRDKDKSKPTIFVTMDTNLRIRADALGVTSETYESQNAPDPENELSVLEVEVPGTDVDLFFQHGFVAAPHRSALYPNVGVLLRDEASATHTALGRYDASKGQVVSLRTPRDGVMGVRPRNKEQAYALDILLDDTIRLVTLIGKAGTGKTLLALAAGLKRTVEDGVYSRLLVSRPVMPLGRDLGFLPGDVDEKLNPWMQPIFDNLEFLFSSGATRGKSNADGRGFVQLLESGIVQVEPLTYIRGRSLPHQYLIVDEAQNLTPHEVKTIITRAGEGTKIILTGDPHQIDNPYVDHASNGLSVVADRFKQEQIAGHVVLAKGERSELAELAANLL</sequence>
<dbReference type="InterPro" id="IPR051451">
    <property type="entry name" value="PhoH2-like"/>
</dbReference>
<gene>
    <name evidence="6" type="ORF">KEG57_49165</name>
</gene>
<dbReference type="FunFam" id="3.40.50.300:FF:000013">
    <property type="entry name" value="PhoH family ATPase"/>
    <property type="match status" value="1"/>
</dbReference>
<dbReference type="CDD" id="cd09883">
    <property type="entry name" value="PIN_VapC_PhoHL-ATPase"/>
    <property type="match status" value="1"/>
</dbReference>
<dbReference type="GO" id="GO:0005829">
    <property type="term" value="C:cytosol"/>
    <property type="evidence" value="ECO:0007669"/>
    <property type="project" value="TreeGrafter"/>
</dbReference>
<dbReference type="InterPro" id="IPR003714">
    <property type="entry name" value="PhoH"/>
</dbReference>
<organism evidence="6 7">
    <name type="scientific">Polyangium jinanense</name>
    <dbReference type="NCBI Taxonomy" id="2829994"/>
    <lineage>
        <taxon>Bacteria</taxon>
        <taxon>Pseudomonadati</taxon>
        <taxon>Myxococcota</taxon>
        <taxon>Polyangia</taxon>
        <taxon>Polyangiales</taxon>
        <taxon>Polyangiaceae</taxon>
        <taxon>Polyangium</taxon>
    </lineage>
</organism>
<dbReference type="PANTHER" id="PTHR30473:SF2">
    <property type="entry name" value="PIN DOMAIN-CONTAINING PROTEIN"/>
    <property type="match status" value="1"/>
</dbReference>
<dbReference type="AlphaFoldDB" id="A0A9X4AZP3"/>